<feature type="region of interest" description="Disordered" evidence="1">
    <location>
        <begin position="190"/>
        <end position="227"/>
    </location>
</feature>
<keyword evidence="2" id="KW-1133">Transmembrane helix</keyword>
<feature type="compositionally biased region" description="Basic residues" evidence="1">
    <location>
        <begin position="282"/>
        <end position="295"/>
    </location>
</feature>
<keyword evidence="2" id="KW-0472">Membrane</keyword>
<feature type="compositionally biased region" description="Low complexity" evidence="1">
    <location>
        <begin position="38"/>
        <end position="64"/>
    </location>
</feature>
<evidence type="ECO:0000313" key="4">
    <source>
        <dbReference type="Proteomes" id="UP000199361"/>
    </source>
</evidence>
<accession>A0A1I0LJX4</accession>
<keyword evidence="2" id="KW-0812">Transmembrane</keyword>
<dbReference type="AlphaFoldDB" id="A0A1I0LJX4"/>
<protein>
    <submittedName>
        <fullName evidence="3">Uncharacterized protein</fullName>
    </submittedName>
</protein>
<feature type="region of interest" description="Disordered" evidence="1">
    <location>
        <begin position="282"/>
        <end position="308"/>
    </location>
</feature>
<evidence type="ECO:0000313" key="3">
    <source>
        <dbReference type="EMBL" id="SEU40020.1"/>
    </source>
</evidence>
<feature type="transmembrane region" description="Helical" evidence="2">
    <location>
        <begin position="255"/>
        <end position="274"/>
    </location>
</feature>
<dbReference type="Proteomes" id="UP000199361">
    <property type="component" value="Unassembled WGS sequence"/>
</dbReference>
<organism evidence="3 4">
    <name type="scientific">Nonomuraea wenchangensis</name>
    <dbReference type="NCBI Taxonomy" id="568860"/>
    <lineage>
        <taxon>Bacteria</taxon>
        <taxon>Bacillati</taxon>
        <taxon>Actinomycetota</taxon>
        <taxon>Actinomycetes</taxon>
        <taxon>Streptosporangiales</taxon>
        <taxon>Streptosporangiaceae</taxon>
        <taxon>Nonomuraea</taxon>
    </lineage>
</organism>
<feature type="region of interest" description="Disordered" evidence="1">
    <location>
        <begin position="1"/>
        <end position="25"/>
    </location>
</feature>
<feature type="compositionally biased region" description="Gly residues" evidence="1">
    <location>
        <begin position="1"/>
        <end position="10"/>
    </location>
</feature>
<sequence length="308" mass="32860">MPPPCIGGGTNTTRTIHPSSATSTSGLVHLRTVDTAPTNAGTACNSTTGTTRTTGHSTGSITRIACHSPRTTSSGITRAAESRPTRTASPRTADPGITRTASPGITRTASPGIPRTADSGTPRTASPGPASTTGFDRPGTPDATTRPALSALVIWRPEIPRPGLRPLPEPTVLHGPGRRRQIVIPALLDPHSRPRRRPHGRLRHLDHRRTGQRDPHRLLPSTTPTTSTVISRAPFTALATGIALAPLAKVTAIPLTLHTSVARIALVALLTWTIDRRRNQMRRTPLRRERSSHRSSIRDRSDARPASP</sequence>
<name>A0A1I0LJX4_9ACTN</name>
<feature type="compositionally biased region" description="Basic and acidic residues" evidence="1">
    <location>
        <begin position="208"/>
        <end position="217"/>
    </location>
</feature>
<feature type="compositionally biased region" description="Basic residues" evidence="1">
    <location>
        <begin position="193"/>
        <end position="207"/>
    </location>
</feature>
<evidence type="ECO:0000256" key="1">
    <source>
        <dbReference type="SAM" id="MobiDB-lite"/>
    </source>
</evidence>
<feature type="compositionally biased region" description="Polar residues" evidence="1">
    <location>
        <begin position="99"/>
        <end position="109"/>
    </location>
</feature>
<dbReference type="EMBL" id="FOHX01000017">
    <property type="protein sequence ID" value="SEU40020.1"/>
    <property type="molecule type" value="Genomic_DNA"/>
</dbReference>
<feature type="compositionally biased region" description="Polar residues" evidence="1">
    <location>
        <begin position="118"/>
        <end position="134"/>
    </location>
</feature>
<dbReference type="STRING" id="568860.SAMN05421811_117177"/>
<gene>
    <name evidence="3" type="ORF">SAMN05421811_117177</name>
</gene>
<feature type="compositionally biased region" description="Polar residues" evidence="1">
    <location>
        <begin position="11"/>
        <end position="25"/>
    </location>
</feature>
<evidence type="ECO:0000256" key="2">
    <source>
        <dbReference type="SAM" id="Phobius"/>
    </source>
</evidence>
<feature type="region of interest" description="Disordered" evidence="1">
    <location>
        <begin position="37"/>
        <end position="146"/>
    </location>
</feature>
<feature type="compositionally biased region" description="Basic and acidic residues" evidence="1">
    <location>
        <begin position="296"/>
        <end position="308"/>
    </location>
</feature>
<reference evidence="3 4" key="1">
    <citation type="submission" date="2016-10" db="EMBL/GenBank/DDBJ databases">
        <authorList>
            <person name="de Groot N.N."/>
        </authorList>
    </citation>
    <scope>NUCLEOTIDE SEQUENCE [LARGE SCALE GENOMIC DNA]</scope>
    <source>
        <strain evidence="3 4">CGMCC 4.5598</strain>
    </source>
</reference>
<proteinExistence type="predicted"/>
<feature type="compositionally biased region" description="Low complexity" evidence="1">
    <location>
        <begin position="218"/>
        <end position="227"/>
    </location>
</feature>
<keyword evidence="4" id="KW-1185">Reference proteome</keyword>